<feature type="transmembrane region" description="Helical" evidence="9">
    <location>
        <begin position="31"/>
        <end position="50"/>
    </location>
</feature>
<evidence type="ECO:0000256" key="1">
    <source>
        <dbReference type="ARBA" id="ARBA00004651"/>
    </source>
</evidence>
<feature type="transmembrane region" description="Helical" evidence="9">
    <location>
        <begin position="112"/>
        <end position="132"/>
    </location>
</feature>
<feature type="transmembrane region" description="Helical" evidence="9">
    <location>
        <begin position="158"/>
        <end position="177"/>
    </location>
</feature>
<feature type="transmembrane region" description="Helical" evidence="9">
    <location>
        <begin position="280"/>
        <end position="299"/>
    </location>
</feature>
<dbReference type="PROSITE" id="PS00211">
    <property type="entry name" value="ABC_TRANSPORTER_1"/>
    <property type="match status" value="1"/>
</dbReference>
<dbReference type="Pfam" id="PF12399">
    <property type="entry name" value="BCA_ABC_TP_C"/>
    <property type="match status" value="1"/>
</dbReference>
<gene>
    <name evidence="11" type="ORF">SD71_13050</name>
</gene>
<dbReference type="Pfam" id="PF00005">
    <property type="entry name" value="ABC_tran"/>
    <property type="match status" value="1"/>
</dbReference>
<keyword evidence="7 9" id="KW-1133">Transmembrane helix</keyword>
<feature type="transmembrane region" description="Helical" evidence="9">
    <location>
        <begin position="241"/>
        <end position="268"/>
    </location>
</feature>
<accession>A0ABR5A3Q0</accession>
<evidence type="ECO:0000256" key="3">
    <source>
        <dbReference type="ARBA" id="ARBA00022475"/>
    </source>
</evidence>
<dbReference type="InterPro" id="IPR001851">
    <property type="entry name" value="ABC_transp_permease"/>
</dbReference>
<reference evidence="11 12" key="1">
    <citation type="submission" date="2014-12" db="EMBL/GenBank/DDBJ databases">
        <title>Draft genome sequence of Cohnella kolymensis strain B-2846.</title>
        <authorList>
            <person name="Karlyshev A.V."/>
            <person name="Kudryashova E.B."/>
        </authorList>
    </citation>
    <scope>NUCLEOTIDE SEQUENCE [LARGE SCALE GENOMIC DNA]</scope>
    <source>
        <strain evidence="11 12">VKM B-2846</strain>
    </source>
</reference>
<dbReference type="InterPro" id="IPR032823">
    <property type="entry name" value="BCA_ABC_TP_C"/>
</dbReference>
<feature type="domain" description="ABC transporter" evidence="10">
    <location>
        <begin position="342"/>
        <end position="589"/>
    </location>
</feature>
<evidence type="ECO:0000256" key="9">
    <source>
        <dbReference type="SAM" id="Phobius"/>
    </source>
</evidence>
<evidence type="ECO:0000256" key="6">
    <source>
        <dbReference type="ARBA" id="ARBA00022840"/>
    </source>
</evidence>
<evidence type="ECO:0000256" key="4">
    <source>
        <dbReference type="ARBA" id="ARBA00022692"/>
    </source>
</evidence>
<keyword evidence="4 9" id="KW-0812">Transmembrane</keyword>
<evidence type="ECO:0000256" key="8">
    <source>
        <dbReference type="ARBA" id="ARBA00023136"/>
    </source>
</evidence>
<dbReference type="Gene3D" id="3.40.50.300">
    <property type="entry name" value="P-loop containing nucleotide triphosphate hydrolases"/>
    <property type="match status" value="1"/>
</dbReference>
<dbReference type="InterPro" id="IPR043428">
    <property type="entry name" value="LivM-like"/>
</dbReference>
<keyword evidence="6" id="KW-0067">ATP-binding</keyword>
<dbReference type="CDD" id="cd03219">
    <property type="entry name" value="ABC_Mj1267_LivG_branched"/>
    <property type="match status" value="1"/>
</dbReference>
<dbReference type="SMART" id="SM00382">
    <property type="entry name" value="AAA"/>
    <property type="match status" value="1"/>
</dbReference>
<evidence type="ECO:0000256" key="2">
    <source>
        <dbReference type="ARBA" id="ARBA00022448"/>
    </source>
</evidence>
<dbReference type="CDD" id="cd06581">
    <property type="entry name" value="TM_PBP1_LivM_like"/>
    <property type="match status" value="1"/>
</dbReference>
<name>A0ABR5A3Q0_9BACL</name>
<dbReference type="PANTHER" id="PTHR45772:SF9">
    <property type="entry name" value="CONSERVED COMPONENT OF ABC TRANSPORTER FOR NATURAL AMINO ACIDS"/>
    <property type="match status" value="1"/>
</dbReference>
<keyword evidence="5" id="KW-0547">Nucleotide-binding</keyword>
<dbReference type="InterPro" id="IPR003593">
    <property type="entry name" value="AAA+_ATPase"/>
</dbReference>
<dbReference type="EMBL" id="JXAL01000020">
    <property type="protein sequence ID" value="KIL35572.1"/>
    <property type="molecule type" value="Genomic_DNA"/>
</dbReference>
<feature type="transmembrane region" description="Helical" evidence="9">
    <location>
        <begin position="57"/>
        <end position="75"/>
    </location>
</feature>
<comment type="subcellular location">
    <subcellularLocation>
        <location evidence="1">Cell membrane</location>
        <topology evidence="1">Multi-pass membrane protein</topology>
    </subcellularLocation>
</comment>
<keyword evidence="2" id="KW-0813">Transport</keyword>
<dbReference type="PANTHER" id="PTHR45772">
    <property type="entry name" value="CONSERVED COMPONENT OF ABC TRANSPORTER FOR NATURAL AMINO ACIDS-RELATED"/>
    <property type="match status" value="1"/>
</dbReference>
<dbReference type="SUPFAM" id="SSF52540">
    <property type="entry name" value="P-loop containing nucleoside triphosphate hydrolases"/>
    <property type="match status" value="1"/>
</dbReference>
<evidence type="ECO:0000256" key="5">
    <source>
        <dbReference type="ARBA" id="ARBA00022741"/>
    </source>
</evidence>
<dbReference type="InterPro" id="IPR027417">
    <property type="entry name" value="P-loop_NTPase"/>
</dbReference>
<feature type="transmembrane region" description="Helical" evidence="9">
    <location>
        <begin position="81"/>
        <end position="105"/>
    </location>
</feature>
<keyword evidence="12" id="KW-1185">Reference proteome</keyword>
<keyword evidence="8 9" id="KW-0472">Membrane</keyword>
<comment type="caution">
    <text evidence="11">The sequence shown here is derived from an EMBL/GenBank/DDBJ whole genome shotgun (WGS) entry which is preliminary data.</text>
</comment>
<dbReference type="InterPro" id="IPR051120">
    <property type="entry name" value="ABC_AA/LPS_Transport"/>
</dbReference>
<organism evidence="11 12">
    <name type="scientific">Cohnella kolymensis</name>
    <dbReference type="NCBI Taxonomy" id="1590652"/>
    <lineage>
        <taxon>Bacteria</taxon>
        <taxon>Bacillati</taxon>
        <taxon>Bacillota</taxon>
        <taxon>Bacilli</taxon>
        <taxon>Bacillales</taxon>
        <taxon>Paenibacillaceae</taxon>
        <taxon>Cohnella</taxon>
    </lineage>
</organism>
<keyword evidence="3" id="KW-1003">Cell membrane</keyword>
<dbReference type="Pfam" id="PF02653">
    <property type="entry name" value="BPD_transp_2"/>
    <property type="match status" value="1"/>
</dbReference>
<evidence type="ECO:0000256" key="7">
    <source>
        <dbReference type="ARBA" id="ARBA00022989"/>
    </source>
</evidence>
<evidence type="ECO:0000259" key="10">
    <source>
        <dbReference type="PROSITE" id="PS50893"/>
    </source>
</evidence>
<dbReference type="InterPro" id="IPR003439">
    <property type="entry name" value="ABC_transporter-like_ATP-bd"/>
</dbReference>
<sequence length="603" mass="65817">MRSLRWLIVQIGLPLAVIYAFPWVFNNGYYIHMAQTFLITYIVIVGLNLLVGLSHQLSLGHVGFYAIGAYLTAIIGKTLGLNFFVSILLGSLVAAAFGAVVALLSLRSKGPYLAMVTIAFGELIGIISNRWIDVTGGPAGYFPNAASFFGYTLQPYEYMWFIGLLAVLFTAGISNIFKGRFGRTFTALGNSEVASEVLGVNVRGWKILLAISAFMAGAGGGLFAHQNGFISSSSFEFHQSILFITGVIIGGAGTKWGPVVGTAIIVLLPQWFSKYVDYHLFIFGGILLLCLLLLPNGVVGELSKLPLLRKWLGRGDRNERKLELNKAAPLMELPEAKDGTILELGKIRMQFGGLKAVDDVDIEIKGGTVHGIIGPNGSGKSTMVNVLSGVYMPTGGSIVWQGKNITKFAPHQIAKHGITRTFQNLQLFNELTVIQNVLIGFHRHFRSGFLANLVHTAKVSREEKEFYNKAYDLLRIVGLEDRAHETAADLSYGEQRLVEVARGLALQPSLLILDEPAAGASNVEIDKINDVIRRLKKSGLSIILVEHHMEIVMNICDTITVLDFGKKLCEGTPEFIQNHPKVIEAYLGGEEVNELVRGKKSIG</sequence>
<feature type="transmembrane region" description="Helical" evidence="9">
    <location>
        <begin position="7"/>
        <end position="25"/>
    </location>
</feature>
<dbReference type="InterPro" id="IPR017871">
    <property type="entry name" value="ABC_transporter-like_CS"/>
</dbReference>
<proteinExistence type="predicted"/>
<feature type="transmembrane region" description="Helical" evidence="9">
    <location>
        <begin position="207"/>
        <end position="229"/>
    </location>
</feature>
<evidence type="ECO:0000313" key="11">
    <source>
        <dbReference type="EMBL" id="KIL35572.1"/>
    </source>
</evidence>
<dbReference type="Proteomes" id="UP000054526">
    <property type="component" value="Unassembled WGS sequence"/>
</dbReference>
<evidence type="ECO:0000313" key="12">
    <source>
        <dbReference type="Proteomes" id="UP000054526"/>
    </source>
</evidence>
<dbReference type="RefSeq" id="WP_041063899.1">
    <property type="nucleotide sequence ID" value="NZ_JXAL01000020.1"/>
</dbReference>
<dbReference type="PROSITE" id="PS50893">
    <property type="entry name" value="ABC_TRANSPORTER_2"/>
    <property type="match status" value="1"/>
</dbReference>
<protein>
    <submittedName>
        <fullName evidence="11">ABC transporter</fullName>
    </submittedName>
</protein>